<dbReference type="PANTHER" id="PTHR43798">
    <property type="entry name" value="MONOACYLGLYCEROL LIPASE"/>
    <property type="match status" value="1"/>
</dbReference>
<dbReference type="OrthoDB" id="59888at2"/>
<dbReference type="GO" id="GO:0046464">
    <property type="term" value="P:acylglycerol catabolic process"/>
    <property type="evidence" value="ECO:0007669"/>
    <property type="project" value="TreeGrafter"/>
</dbReference>
<sequence>MKAIKWIKKILLGIFILMCSMLIIGVIYEYVSRLKGEKIIPDGQFADIGGHKLHYLKQGESGPTIVFEAAFDPTGHLQWHNLQNEVSKFATTISYDRAGILWSERGNNPKSGEKMAEELYLLLEKINAPKPYILVGHSLGGMLIRFYMDQYPKEVAGIILIDSECPNDEDYLSPELYAMVSQGLPEGFLKFANSVGLARLIYKDMFPDTKEYEYQNTVMPALLHKSAYGILEEGKQDSFIKKEAKKIKNFGNTPLYVLSAIDENRFDQFIKDSTLNTEMVNAWNKMQRDMLKLSTNSKQILVPNSSHYINQDQPTVIEDAIKNMVNELE</sequence>
<dbReference type="InterPro" id="IPR029058">
    <property type="entry name" value="AB_hydrolase_fold"/>
</dbReference>
<keyword evidence="3" id="KW-0378">Hydrolase</keyword>
<keyword evidence="1" id="KW-0472">Membrane</keyword>
<organism evidence="3 4">
    <name type="scientific">Aequorivita antarctica</name>
    <dbReference type="NCBI Taxonomy" id="153266"/>
    <lineage>
        <taxon>Bacteria</taxon>
        <taxon>Pseudomonadati</taxon>
        <taxon>Bacteroidota</taxon>
        <taxon>Flavobacteriia</taxon>
        <taxon>Flavobacteriales</taxon>
        <taxon>Flavobacteriaceae</taxon>
        <taxon>Aequorivita</taxon>
    </lineage>
</organism>
<dbReference type="InterPro" id="IPR050266">
    <property type="entry name" value="AB_hydrolase_sf"/>
</dbReference>
<evidence type="ECO:0000259" key="2">
    <source>
        <dbReference type="Pfam" id="PF00561"/>
    </source>
</evidence>
<comment type="caution">
    <text evidence="3">The sequence shown here is derived from an EMBL/GenBank/DDBJ whole genome shotgun (WGS) entry which is preliminary data.</text>
</comment>
<dbReference type="Pfam" id="PF00561">
    <property type="entry name" value="Abhydrolase_1"/>
    <property type="match status" value="1"/>
</dbReference>
<accession>A0A5C6YZX6</accession>
<reference evidence="3 4" key="1">
    <citation type="submission" date="2019-08" db="EMBL/GenBank/DDBJ databases">
        <title>Genome of Aequorivita antarctica SW49 (type strain).</title>
        <authorList>
            <person name="Bowman J.P."/>
        </authorList>
    </citation>
    <scope>NUCLEOTIDE SEQUENCE [LARGE SCALE GENOMIC DNA]</scope>
    <source>
        <strain evidence="3 4">SW49</strain>
    </source>
</reference>
<gene>
    <name evidence="3" type="ORF">ESU54_09030</name>
</gene>
<keyword evidence="1" id="KW-1133">Transmembrane helix</keyword>
<dbReference type="Gene3D" id="3.40.50.1820">
    <property type="entry name" value="alpha/beta hydrolase"/>
    <property type="match status" value="1"/>
</dbReference>
<dbReference type="RefSeq" id="WP_111845610.1">
    <property type="nucleotide sequence ID" value="NZ_UEGI01000021.1"/>
</dbReference>
<dbReference type="EMBL" id="VORT01000005">
    <property type="protein sequence ID" value="TXD73271.1"/>
    <property type="molecule type" value="Genomic_DNA"/>
</dbReference>
<proteinExistence type="predicted"/>
<dbReference type="GO" id="GO:0016020">
    <property type="term" value="C:membrane"/>
    <property type="evidence" value="ECO:0007669"/>
    <property type="project" value="TreeGrafter"/>
</dbReference>
<evidence type="ECO:0000313" key="3">
    <source>
        <dbReference type="EMBL" id="TXD73271.1"/>
    </source>
</evidence>
<name>A0A5C6YZX6_9FLAO</name>
<feature type="domain" description="AB hydrolase-1" evidence="2">
    <location>
        <begin position="74"/>
        <end position="198"/>
    </location>
</feature>
<dbReference type="InterPro" id="IPR000073">
    <property type="entry name" value="AB_hydrolase_1"/>
</dbReference>
<evidence type="ECO:0000256" key="1">
    <source>
        <dbReference type="SAM" id="Phobius"/>
    </source>
</evidence>
<dbReference type="AlphaFoldDB" id="A0A5C6YZX6"/>
<keyword evidence="4" id="KW-1185">Reference proteome</keyword>
<evidence type="ECO:0000313" key="4">
    <source>
        <dbReference type="Proteomes" id="UP000321497"/>
    </source>
</evidence>
<dbReference type="GO" id="GO:0047372">
    <property type="term" value="F:monoacylglycerol lipase activity"/>
    <property type="evidence" value="ECO:0007669"/>
    <property type="project" value="TreeGrafter"/>
</dbReference>
<protein>
    <submittedName>
        <fullName evidence="3">Alpha/beta hydrolase</fullName>
    </submittedName>
</protein>
<dbReference type="Proteomes" id="UP000321497">
    <property type="component" value="Unassembled WGS sequence"/>
</dbReference>
<dbReference type="SUPFAM" id="SSF53474">
    <property type="entry name" value="alpha/beta-Hydrolases"/>
    <property type="match status" value="1"/>
</dbReference>
<dbReference type="PANTHER" id="PTHR43798:SF5">
    <property type="entry name" value="MONOACYLGLYCEROL LIPASE ABHD6"/>
    <property type="match status" value="1"/>
</dbReference>
<keyword evidence="1" id="KW-0812">Transmembrane</keyword>
<feature type="transmembrane region" description="Helical" evidence="1">
    <location>
        <begin position="12"/>
        <end position="31"/>
    </location>
</feature>